<protein>
    <submittedName>
        <fullName evidence="3">Lysophospholipid acyltransferase family protein</fullName>
    </submittedName>
</protein>
<name>A0A931CPJ6_9BACT</name>
<keyword evidence="1" id="KW-0472">Membrane</keyword>
<reference evidence="3" key="1">
    <citation type="submission" date="2020-07" db="EMBL/GenBank/DDBJ databases">
        <title>Severe corrosion of carbon steel in oil field produced water can be linked to methanogenic archaea containing a special type of NiFe hydrogenase.</title>
        <authorList>
            <person name="Lahme S."/>
            <person name="Mand J."/>
            <person name="Longwell J."/>
            <person name="Smith R."/>
            <person name="Enning D."/>
        </authorList>
    </citation>
    <scope>NUCLEOTIDE SEQUENCE</scope>
    <source>
        <strain evidence="3">MIC098Bin6</strain>
    </source>
</reference>
<keyword evidence="3" id="KW-0012">Acyltransferase</keyword>
<dbReference type="CDD" id="cd07983">
    <property type="entry name" value="LPLAT_DUF374-like"/>
    <property type="match status" value="1"/>
</dbReference>
<dbReference type="InterPro" id="IPR007172">
    <property type="entry name" value="DUF374"/>
</dbReference>
<keyword evidence="3" id="KW-0808">Transferase</keyword>
<dbReference type="Pfam" id="PF04028">
    <property type="entry name" value="DUF374"/>
    <property type="match status" value="1"/>
</dbReference>
<dbReference type="Proteomes" id="UP000706172">
    <property type="component" value="Unassembled WGS sequence"/>
</dbReference>
<organism evidence="3 4">
    <name type="scientific">Desulfotignum balticum</name>
    <dbReference type="NCBI Taxonomy" id="115781"/>
    <lineage>
        <taxon>Bacteria</taxon>
        <taxon>Pseudomonadati</taxon>
        <taxon>Thermodesulfobacteriota</taxon>
        <taxon>Desulfobacteria</taxon>
        <taxon>Desulfobacterales</taxon>
        <taxon>Desulfobacteraceae</taxon>
        <taxon>Desulfotignum</taxon>
    </lineage>
</organism>
<feature type="domain" description="DUF374" evidence="2">
    <location>
        <begin position="71"/>
        <end position="134"/>
    </location>
</feature>
<comment type="caution">
    <text evidence="3">The sequence shown here is derived from an EMBL/GenBank/DDBJ whole genome shotgun (WGS) entry which is preliminary data.</text>
</comment>
<sequence>MFKRLKFLIYTPAFIWFAYYLVKWYSRTFRLTVENEAVWKTLLHQGAPVLLCTWHQQFFAAIAYFETYAKYHPGLMISQSRDGDLISGVANRVGWHTPRGSSSRGGKSAMAAMIDHMNTHQFGAHILDGPRGPAGKIKPGIIRMAHATGARVVPFYVTADRAWFFNSWDRFMVPKPFSRVRIVFEPEIVLEPTLGPDGFEQQRHDLEARFLPRLYQFQT</sequence>
<accession>A0A931CPJ6</accession>
<evidence type="ECO:0000313" key="4">
    <source>
        <dbReference type="Proteomes" id="UP000706172"/>
    </source>
</evidence>
<evidence type="ECO:0000313" key="3">
    <source>
        <dbReference type="EMBL" id="MBG0778827.1"/>
    </source>
</evidence>
<dbReference type="GO" id="GO:0016746">
    <property type="term" value="F:acyltransferase activity"/>
    <property type="evidence" value="ECO:0007669"/>
    <property type="project" value="UniProtKB-KW"/>
</dbReference>
<keyword evidence="1" id="KW-1133">Transmembrane helix</keyword>
<evidence type="ECO:0000259" key="2">
    <source>
        <dbReference type="Pfam" id="PF04028"/>
    </source>
</evidence>
<evidence type="ECO:0000256" key="1">
    <source>
        <dbReference type="SAM" id="Phobius"/>
    </source>
</evidence>
<dbReference type="EMBL" id="JACCQK010000118">
    <property type="protein sequence ID" value="MBG0778827.1"/>
    <property type="molecule type" value="Genomic_DNA"/>
</dbReference>
<dbReference type="AlphaFoldDB" id="A0A931CPJ6"/>
<gene>
    <name evidence="3" type="ORF">H0S81_02735</name>
</gene>
<feature type="transmembrane region" description="Helical" evidence="1">
    <location>
        <begin position="7"/>
        <end position="25"/>
    </location>
</feature>
<proteinExistence type="predicted"/>
<keyword evidence="1" id="KW-0812">Transmembrane</keyword>